<evidence type="ECO:0000256" key="1">
    <source>
        <dbReference type="SAM" id="MobiDB-lite"/>
    </source>
</evidence>
<reference evidence="2" key="2">
    <citation type="submission" date="2025-08" db="UniProtKB">
        <authorList>
            <consortium name="Ensembl"/>
        </authorList>
    </citation>
    <scope>IDENTIFICATION</scope>
</reference>
<protein>
    <submittedName>
        <fullName evidence="2">Uncharacterized protein</fullName>
    </submittedName>
</protein>
<dbReference type="Ensembl" id="ENSSFOT00015027957.2">
    <property type="protein sequence ID" value="ENSSFOP00015027646.2"/>
    <property type="gene ID" value="ENSSFOG00015017752.2"/>
</dbReference>
<keyword evidence="3" id="KW-1185">Reference proteome</keyword>
<sequence>FSLHMPLKARKGHTQDRTPVHCKAPQVGLEPPECRHRPNPLRHRASPNRKCRATNRRLRSLKLGPFSPSHQYR</sequence>
<evidence type="ECO:0000313" key="3">
    <source>
        <dbReference type="Proteomes" id="UP000694397"/>
    </source>
</evidence>
<feature type="compositionally biased region" description="Basic residues" evidence="1">
    <location>
        <begin position="37"/>
        <end position="49"/>
    </location>
</feature>
<dbReference type="AlphaFoldDB" id="A0A8C9SAA2"/>
<accession>A0A8C9SAA2</accession>
<evidence type="ECO:0000313" key="2">
    <source>
        <dbReference type="Ensembl" id="ENSSFOP00015027646.2"/>
    </source>
</evidence>
<reference evidence="2 3" key="1">
    <citation type="submission" date="2019-04" db="EMBL/GenBank/DDBJ databases">
        <authorList>
            <consortium name="Wellcome Sanger Institute Data Sharing"/>
        </authorList>
    </citation>
    <scope>NUCLEOTIDE SEQUENCE [LARGE SCALE GENOMIC DNA]</scope>
</reference>
<feature type="region of interest" description="Disordered" evidence="1">
    <location>
        <begin position="54"/>
        <end position="73"/>
    </location>
</feature>
<proteinExistence type="predicted"/>
<reference evidence="2" key="3">
    <citation type="submission" date="2025-09" db="UniProtKB">
        <authorList>
            <consortium name="Ensembl"/>
        </authorList>
    </citation>
    <scope>IDENTIFICATION</scope>
</reference>
<feature type="region of interest" description="Disordered" evidence="1">
    <location>
        <begin position="1"/>
        <end position="49"/>
    </location>
</feature>
<dbReference type="Proteomes" id="UP000694397">
    <property type="component" value="Chromosome 1"/>
</dbReference>
<organism evidence="2 3">
    <name type="scientific">Scleropages formosus</name>
    <name type="common">Asian bonytongue</name>
    <name type="synonym">Osteoglossum formosum</name>
    <dbReference type="NCBI Taxonomy" id="113540"/>
    <lineage>
        <taxon>Eukaryota</taxon>
        <taxon>Metazoa</taxon>
        <taxon>Chordata</taxon>
        <taxon>Craniata</taxon>
        <taxon>Vertebrata</taxon>
        <taxon>Euteleostomi</taxon>
        <taxon>Actinopterygii</taxon>
        <taxon>Neopterygii</taxon>
        <taxon>Teleostei</taxon>
        <taxon>Osteoglossocephala</taxon>
        <taxon>Osteoglossomorpha</taxon>
        <taxon>Osteoglossiformes</taxon>
        <taxon>Osteoglossidae</taxon>
        <taxon>Scleropages</taxon>
    </lineage>
</organism>
<name>A0A8C9SAA2_SCLFO</name>